<sequence>MDREQSKGSRARDRIDFFASFTFLGVLAVRDYEYSTSVQLDMWKARLWKKYLLTISPISLCNPPPLSRWVGRSGTLHSLTPKQVIPAILYQLSPSGNGNALHQSKMTKSSQGNKFSIAALYACFIQLPPLRTPMDPPCMNARAHALEAYLRGFTGGHYHQDLPETRERELSCAASVTPVVRRPLPPPHTRHRGIHDQSESGLDWSRAIDDR</sequence>
<protein>
    <submittedName>
        <fullName evidence="2">Uncharacterized protein</fullName>
    </submittedName>
</protein>
<reference evidence="2" key="2">
    <citation type="journal article" date="2023" name="IMA Fungus">
        <title>Comparative genomic study of the Penicillium genus elucidates a diverse pangenome and 15 lateral gene transfer events.</title>
        <authorList>
            <person name="Petersen C."/>
            <person name="Sorensen T."/>
            <person name="Nielsen M.R."/>
            <person name="Sondergaard T.E."/>
            <person name="Sorensen J.L."/>
            <person name="Fitzpatrick D.A."/>
            <person name="Frisvad J.C."/>
            <person name="Nielsen K.L."/>
        </authorList>
    </citation>
    <scope>NUCLEOTIDE SEQUENCE</scope>
    <source>
        <strain evidence="2">IBT 30728</strain>
    </source>
</reference>
<accession>A0A9X0BZG7</accession>
<dbReference type="RefSeq" id="XP_056792912.1">
    <property type="nucleotide sequence ID" value="XM_056930881.1"/>
</dbReference>
<evidence type="ECO:0000313" key="2">
    <source>
        <dbReference type="EMBL" id="KAJ5492532.1"/>
    </source>
</evidence>
<dbReference type="AlphaFoldDB" id="A0A9X0BZG7"/>
<name>A0A9X0BZG7_9EURO</name>
<reference evidence="2" key="1">
    <citation type="submission" date="2022-12" db="EMBL/GenBank/DDBJ databases">
        <authorList>
            <person name="Petersen C."/>
        </authorList>
    </citation>
    <scope>NUCLEOTIDE SEQUENCE</scope>
    <source>
        <strain evidence="2">IBT 30728</strain>
    </source>
</reference>
<keyword evidence="3" id="KW-1185">Reference proteome</keyword>
<comment type="caution">
    <text evidence="2">The sequence shown here is derived from an EMBL/GenBank/DDBJ whole genome shotgun (WGS) entry which is preliminary data.</text>
</comment>
<evidence type="ECO:0000256" key="1">
    <source>
        <dbReference type="SAM" id="MobiDB-lite"/>
    </source>
</evidence>
<gene>
    <name evidence="2" type="ORF">N7539_001278</name>
</gene>
<feature type="region of interest" description="Disordered" evidence="1">
    <location>
        <begin position="179"/>
        <end position="211"/>
    </location>
</feature>
<proteinExistence type="predicted"/>
<dbReference type="EMBL" id="JAPWDQ010000002">
    <property type="protein sequence ID" value="KAJ5492532.1"/>
    <property type="molecule type" value="Genomic_DNA"/>
</dbReference>
<dbReference type="Proteomes" id="UP001148312">
    <property type="component" value="Unassembled WGS sequence"/>
</dbReference>
<evidence type="ECO:0000313" key="3">
    <source>
        <dbReference type="Proteomes" id="UP001148312"/>
    </source>
</evidence>
<dbReference type="GeneID" id="81621130"/>
<organism evidence="2 3">
    <name type="scientific">Penicillium diatomitis</name>
    <dbReference type="NCBI Taxonomy" id="2819901"/>
    <lineage>
        <taxon>Eukaryota</taxon>
        <taxon>Fungi</taxon>
        <taxon>Dikarya</taxon>
        <taxon>Ascomycota</taxon>
        <taxon>Pezizomycotina</taxon>
        <taxon>Eurotiomycetes</taxon>
        <taxon>Eurotiomycetidae</taxon>
        <taxon>Eurotiales</taxon>
        <taxon>Aspergillaceae</taxon>
        <taxon>Penicillium</taxon>
    </lineage>
</organism>